<dbReference type="RefSeq" id="WP_381508257.1">
    <property type="nucleotide sequence ID" value="NZ_JBHUOM010000044.1"/>
</dbReference>
<gene>
    <name evidence="1" type="ORF">ACFS25_28905</name>
</gene>
<evidence type="ECO:0000313" key="2">
    <source>
        <dbReference type="Proteomes" id="UP001597512"/>
    </source>
</evidence>
<accession>A0ABW6AT67</accession>
<evidence type="ECO:0000313" key="1">
    <source>
        <dbReference type="EMBL" id="MFD2937822.1"/>
    </source>
</evidence>
<dbReference type="EMBL" id="JBHUOM010000044">
    <property type="protein sequence ID" value="MFD2937822.1"/>
    <property type="molecule type" value="Genomic_DNA"/>
</dbReference>
<dbReference type="Proteomes" id="UP001597512">
    <property type="component" value="Unassembled WGS sequence"/>
</dbReference>
<reference evidence="2" key="1">
    <citation type="journal article" date="2019" name="Int. J. Syst. Evol. Microbiol.">
        <title>The Global Catalogue of Microorganisms (GCM) 10K type strain sequencing project: providing services to taxonomists for standard genome sequencing and annotation.</title>
        <authorList>
            <consortium name="The Broad Institute Genomics Platform"/>
            <consortium name="The Broad Institute Genome Sequencing Center for Infectious Disease"/>
            <person name="Wu L."/>
            <person name="Ma J."/>
        </authorList>
    </citation>
    <scope>NUCLEOTIDE SEQUENCE [LARGE SCALE GENOMIC DNA]</scope>
    <source>
        <strain evidence="2">KCTC 52490</strain>
    </source>
</reference>
<proteinExistence type="predicted"/>
<dbReference type="Pfam" id="PF04796">
    <property type="entry name" value="RepA_C"/>
    <property type="match status" value="1"/>
</dbReference>
<sequence>MAKKEHFINKQNDSMISIYQDKATIEAAFFQHSVLCQTFLPYRNPGDEVTMWQQKQGKAQLAVSCTPVLNPATDKYELAGIPYGTKARLILAHINTQAIKTQSKTIDVEDSMTAFIKSIGLATDGRTIREVKEQLRRLSASTLSVGFIDGARAVQVDFKIVKAFDLWFPKDDSQRVLWPSTVVLSDDYFNSLMLHAIPLDERALAALSNNAMAMDIYSWLAQRLHRITPGKPQFITWQALKDQFGQGYERMDHFKEVFRKTIHMALKQYPNALTRVEEVPNKGYNLSHTQPPILARNTIQIETQ</sequence>
<dbReference type="InterPro" id="IPR006881">
    <property type="entry name" value="RepA_C"/>
</dbReference>
<protein>
    <submittedName>
        <fullName evidence="1">Replication protein RepA</fullName>
    </submittedName>
</protein>
<comment type="caution">
    <text evidence="1">The sequence shown here is derived from an EMBL/GenBank/DDBJ whole genome shotgun (WGS) entry which is preliminary data.</text>
</comment>
<organism evidence="1 2">
    <name type="scientific">Spirosoma flavum</name>
    <dbReference type="NCBI Taxonomy" id="2048557"/>
    <lineage>
        <taxon>Bacteria</taxon>
        <taxon>Pseudomonadati</taxon>
        <taxon>Bacteroidota</taxon>
        <taxon>Cytophagia</taxon>
        <taxon>Cytophagales</taxon>
        <taxon>Cytophagaceae</taxon>
        <taxon>Spirosoma</taxon>
    </lineage>
</organism>
<name>A0ABW6AT67_9BACT</name>
<keyword evidence="2" id="KW-1185">Reference proteome</keyword>